<dbReference type="PROSITE" id="PS00290">
    <property type="entry name" value="IG_MHC"/>
    <property type="match status" value="1"/>
</dbReference>
<evidence type="ECO:0000256" key="2">
    <source>
        <dbReference type="ARBA" id="ARBA00023319"/>
    </source>
</evidence>
<organism evidence="6 7">
    <name type="scientific">Triplophysa tibetana</name>
    <dbReference type="NCBI Taxonomy" id="1572043"/>
    <lineage>
        <taxon>Eukaryota</taxon>
        <taxon>Metazoa</taxon>
        <taxon>Chordata</taxon>
        <taxon>Craniata</taxon>
        <taxon>Vertebrata</taxon>
        <taxon>Euteleostomi</taxon>
        <taxon>Actinopterygii</taxon>
        <taxon>Neopterygii</taxon>
        <taxon>Teleostei</taxon>
        <taxon>Ostariophysi</taxon>
        <taxon>Cypriniformes</taxon>
        <taxon>Nemacheilidae</taxon>
        <taxon>Triplophysa</taxon>
    </lineage>
</organism>
<dbReference type="GO" id="GO:0006955">
    <property type="term" value="P:immune response"/>
    <property type="evidence" value="ECO:0007669"/>
    <property type="project" value="TreeGrafter"/>
</dbReference>
<keyword evidence="1" id="KW-0325">Glycoprotein</keyword>
<evidence type="ECO:0000313" key="7">
    <source>
        <dbReference type="Proteomes" id="UP000324632"/>
    </source>
</evidence>
<sequence>MDRIVLFFLLSLQTAAPRGSHSFWVIATYIRGQSPFPQFSYTLMLDDVRLLYYNGVTKTLIRRGNTSNEDTVLDPNVLFKITDYIEASFIENSEIVTRNLNKTNVKGPLAFQKMVLCELKDNGEPGQMITRRAFDGSTTDELRFIDKNFTFQSNVNVYRAEVLKFHLDISMWRHENLYYPACIKTLKAYLEKRGNQVNRKVKPKVRILLNKLSFWPHVSCLATGFYPRHINLTLFRDGQPISDHEINGGDLLPNDDGTYQMRKILRISAEEEREKHKYTCTATHLSLDNKLDIILEFDHGTPRKPMITSVLVLVLLIGIVAAVTIWRKRYACKRRGSQSEYSSSSEGYVDTTTPTSQHYLYDKKVTGLDEETSSYDD</sequence>
<dbReference type="InterPro" id="IPR037055">
    <property type="entry name" value="MHC_I-like_Ag-recog_sf"/>
</dbReference>
<keyword evidence="4" id="KW-0732">Signal</keyword>
<keyword evidence="3" id="KW-0472">Membrane</keyword>
<dbReference type="InterPro" id="IPR013783">
    <property type="entry name" value="Ig-like_fold"/>
</dbReference>
<evidence type="ECO:0000256" key="1">
    <source>
        <dbReference type="ARBA" id="ARBA00023180"/>
    </source>
</evidence>
<dbReference type="GO" id="GO:0005615">
    <property type="term" value="C:extracellular space"/>
    <property type="evidence" value="ECO:0007669"/>
    <property type="project" value="TreeGrafter"/>
</dbReference>
<dbReference type="EMBL" id="SOYY01000002">
    <property type="protein sequence ID" value="KAA0724568.1"/>
    <property type="molecule type" value="Genomic_DNA"/>
</dbReference>
<evidence type="ECO:0000256" key="3">
    <source>
        <dbReference type="SAM" id="Phobius"/>
    </source>
</evidence>
<dbReference type="Proteomes" id="UP000324632">
    <property type="component" value="Chromosome 2"/>
</dbReference>
<gene>
    <name evidence="6" type="ORF">E1301_Tti003836</name>
</gene>
<dbReference type="SUPFAM" id="SSF54452">
    <property type="entry name" value="MHC antigen-recognition domain"/>
    <property type="match status" value="1"/>
</dbReference>
<keyword evidence="3" id="KW-1133">Transmembrane helix</keyword>
<dbReference type="InterPro" id="IPR007110">
    <property type="entry name" value="Ig-like_dom"/>
</dbReference>
<evidence type="ECO:0000256" key="4">
    <source>
        <dbReference type="SAM" id="SignalP"/>
    </source>
</evidence>
<dbReference type="InterPro" id="IPR050208">
    <property type="entry name" value="MHC_class-I_related"/>
</dbReference>
<name>A0A5A9PRY2_9TELE</name>
<dbReference type="SMART" id="SM00407">
    <property type="entry name" value="IGc1"/>
    <property type="match status" value="1"/>
</dbReference>
<dbReference type="AlphaFoldDB" id="A0A5A9PRY2"/>
<dbReference type="PANTHER" id="PTHR16675">
    <property type="entry name" value="MHC CLASS I-RELATED"/>
    <property type="match status" value="1"/>
</dbReference>
<proteinExistence type="predicted"/>
<keyword evidence="7" id="KW-1185">Reference proteome</keyword>
<keyword evidence="3" id="KW-0812">Transmembrane</keyword>
<dbReference type="FunFam" id="3.30.500.10:FF:000007">
    <property type="entry name" value="Major histocompatibility complex class I LDA"/>
    <property type="match status" value="1"/>
</dbReference>
<feature type="domain" description="Ig-like" evidence="5">
    <location>
        <begin position="180"/>
        <end position="292"/>
    </location>
</feature>
<evidence type="ECO:0000259" key="5">
    <source>
        <dbReference type="PROSITE" id="PS50835"/>
    </source>
</evidence>
<dbReference type="InterPro" id="IPR011162">
    <property type="entry name" value="MHC_I/II-like_Ag-recog"/>
</dbReference>
<keyword evidence="2" id="KW-0393">Immunoglobulin domain</keyword>
<comment type="caution">
    <text evidence="6">The sequence shown here is derived from an EMBL/GenBank/DDBJ whole genome shotgun (WGS) entry which is preliminary data.</text>
</comment>
<dbReference type="PANTHER" id="PTHR16675:SF191">
    <property type="entry name" value="CLASS I HISTOCOMPATIBILITY ANTIGEN, F10 ALPHA CHAIN-LIKE-RELATED"/>
    <property type="match status" value="1"/>
</dbReference>
<evidence type="ECO:0000313" key="6">
    <source>
        <dbReference type="EMBL" id="KAA0724568.1"/>
    </source>
</evidence>
<reference evidence="6 7" key="1">
    <citation type="journal article" date="2019" name="Mol. Ecol. Resour.">
        <title>Chromosome-level genome assembly of Triplophysa tibetana, a fish adapted to the harsh high-altitude environment of the Tibetan Plateau.</title>
        <authorList>
            <person name="Yang X."/>
            <person name="Liu H."/>
            <person name="Ma Z."/>
            <person name="Zou Y."/>
            <person name="Zou M."/>
            <person name="Mao Y."/>
            <person name="Li X."/>
            <person name="Wang H."/>
            <person name="Chen T."/>
            <person name="Wang W."/>
            <person name="Yang R."/>
        </authorList>
    </citation>
    <scope>NUCLEOTIDE SEQUENCE [LARGE SCALE GENOMIC DNA]</scope>
    <source>
        <strain evidence="6">TTIB1903HZAU</strain>
        <tissue evidence="6">Muscle</tissue>
    </source>
</reference>
<feature type="transmembrane region" description="Helical" evidence="3">
    <location>
        <begin position="306"/>
        <end position="326"/>
    </location>
</feature>
<dbReference type="Gene3D" id="2.60.40.10">
    <property type="entry name" value="Immunoglobulins"/>
    <property type="match status" value="1"/>
</dbReference>
<dbReference type="Pfam" id="PF07654">
    <property type="entry name" value="C1-set"/>
    <property type="match status" value="1"/>
</dbReference>
<dbReference type="InterPro" id="IPR003597">
    <property type="entry name" value="Ig_C1-set"/>
</dbReference>
<dbReference type="InterPro" id="IPR003006">
    <property type="entry name" value="Ig/MHC_CS"/>
</dbReference>
<dbReference type="InterPro" id="IPR036179">
    <property type="entry name" value="Ig-like_dom_sf"/>
</dbReference>
<dbReference type="GO" id="GO:0009897">
    <property type="term" value="C:external side of plasma membrane"/>
    <property type="evidence" value="ECO:0007669"/>
    <property type="project" value="TreeGrafter"/>
</dbReference>
<accession>A0A5A9PRY2</accession>
<feature type="chain" id="PRO_5023120806" description="Ig-like domain-containing protein" evidence="4">
    <location>
        <begin position="23"/>
        <end position="377"/>
    </location>
</feature>
<feature type="signal peptide" evidence="4">
    <location>
        <begin position="1"/>
        <end position="22"/>
    </location>
</feature>
<dbReference type="PROSITE" id="PS50835">
    <property type="entry name" value="IG_LIKE"/>
    <property type="match status" value="1"/>
</dbReference>
<dbReference type="Gene3D" id="3.30.500.10">
    <property type="entry name" value="MHC class I-like antigen recognition-like"/>
    <property type="match status" value="1"/>
</dbReference>
<dbReference type="SUPFAM" id="SSF48726">
    <property type="entry name" value="Immunoglobulin"/>
    <property type="match status" value="1"/>
</dbReference>
<protein>
    <recommendedName>
        <fullName evidence="5">Ig-like domain-containing protein</fullName>
    </recommendedName>
</protein>